<gene>
    <name evidence="2" type="ORF">FHS68_001513</name>
</gene>
<proteinExistence type="predicted"/>
<dbReference type="EMBL" id="JAASQJ010000001">
    <property type="protein sequence ID" value="NIJ52357.1"/>
    <property type="molecule type" value="Genomic_DNA"/>
</dbReference>
<dbReference type="InterPro" id="IPR004843">
    <property type="entry name" value="Calcineurin-like_PHP"/>
</dbReference>
<dbReference type="Proteomes" id="UP001179181">
    <property type="component" value="Unassembled WGS sequence"/>
</dbReference>
<sequence length="300" mass="34165">MERRSALKNIGGLLLAPSLTFGEAAKQVAPVLRIAHLTDVHLKNEFEAPAKFIKCLHHVQQQTPKVDLILNGGDIVFDMNKENISTINDQWKLFNNTMKSECSVPAKYCLGNHDIWWNENNKGQAVYGKQYTLDQLGLSKPYHSWTQNGWKFIVLDSVHLDIDDTWYIGKLGEEQFAWLENELKTTDSGTNVLILSHIPILTATLMVEDNVVNKWQMLGGEMHTDTSRIINLFYQHPNVKLCLSGHIHLRDKVLYNNVNYICNGAVSGAWWRGNNRQTAPGYGLIDLYADGSFKEDYINY</sequence>
<keyword evidence="3" id="KW-1185">Reference proteome</keyword>
<feature type="domain" description="Calcineurin-like phosphoesterase" evidence="1">
    <location>
        <begin position="32"/>
        <end position="248"/>
    </location>
</feature>
<evidence type="ECO:0000259" key="1">
    <source>
        <dbReference type="Pfam" id="PF00149"/>
    </source>
</evidence>
<dbReference type="PANTHER" id="PTHR43143:SF1">
    <property type="entry name" value="SERINE_THREONINE-PROTEIN PHOSPHATASE CPPED1"/>
    <property type="match status" value="1"/>
</dbReference>
<dbReference type="Gene3D" id="3.60.21.10">
    <property type="match status" value="1"/>
</dbReference>
<dbReference type="RefSeq" id="WP_167268593.1">
    <property type="nucleotide sequence ID" value="NZ_JAASQJ010000001.1"/>
</dbReference>
<dbReference type="InterPro" id="IPR029052">
    <property type="entry name" value="Metallo-depent_PP-like"/>
</dbReference>
<evidence type="ECO:0000313" key="3">
    <source>
        <dbReference type="Proteomes" id="UP001179181"/>
    </source>
</evidence>
<dbReference type="Pfam" id="PF00149">
    <property type="entry name" value="Metallophos"/>
    <property type="match status" value="1"/>
</dbReference>
<dbReference type="SUPFAM" id="SSF56300">
    <property type="entry name" value="Metallo-dependent phosphatases"/>
    <property type="match status" value="1"/>
</dbReference>
<dbReference type="PANTHER" id="PTHR43143">
    <property type="entry name" value="METALLOPHOSPHOESTERASE, CALCINEURIN SUPERFAMILY"/>
    <property type="match status" value="1"/>
</dbReference>
<dbReference type="InterPro" id="IPR051918">
    <property type="entry name" value="STPP_CPPED1"/>
</dbReference>
<organism evidence="2 3">
    <name type="scientific">Dyadobacter arcticus</name>
    <dbReference type="NCBI Taxonomy" id="1078754"/>
    <lineage>
        <taxon>Bacteria</taxon>
        <taxon>Pseudomonadati</taxon>
        <taxon>Bacteroidota</taxon>
        <taxon>Cytophagia</taxon>
        <taxon>Cytophagales</taxon>
        <taxon>Spirosomataceae</taxon>
        <taxon>Dyadobacter</taxon>
    </lineage>
</organism>
<reference evidence="2 3" key="1">
    <citation type="submission" date="2020-03" db="EMBL/GenBank/DDBJ databases">
        <title>Genomic Encyclopedia of Type Strains, Phase IV (KMG-IV): sequencing the most valuable type-strain genomes for metagenomic binning, comparative biology and taxonomic classification.</title>
        <authorList>
            <person name="Goeker M."/>
        </authorList>
    </citation>
    <scope>NUCLEOTIDE SEQUENCE [LARGE SCALE GENOMIC DNA]</scope>
    <source>
        <strain evidence="2 3">DSM 102865</strain>
    </source>
</reference>
<evidence type="ECO:0000313" key="2">
    <source>
        <dbReference type="EMBL" id="NIJ52357.1"/>
    </source>
</evidence>
<comment type="caution">
    <text evidence="2">The sequence shown here is derived from an EMBL/GenBank/DDBJ whole genome shotgun (WGS) entry which is preliminary data.</text>
</comment>
<protein>
    <submittedName>
        <fullName evidence="2">3',5'-cyclic AMP phosphodiesterase CpdA</fullName>
    </submittedName>
</protein>
<name>A0ABX0UHV4_9BACT</name>
<accession>A0ABX0UHV4</accession>